<keyword evidence="1" id="KW-0472">Membrane</keyword>
<accession>I3DTN7</accession>
<keyword evidence="1" id="KW-0812">Transmembrane</keyword>
<dbReference type="EMBL" id="AY386314">
    <property type="protein sequence ID" value="AAR39400.1"/>
    <property type="molecule type" value="Genomic_DNA"/>
</dbReference>
<feature type="transmembrane region" description="Helical" evidence="1">
    <location>
        <begin position="126"/>
        <end position="142"/>
    </location>
</feature>
<feature type="domain" description="HPP transmembrane region" evidence="2">
    <location>
        <begin position="46"/>
        <end position="194"/>
    </location>
</feature>
<feature type="transmembrane region" description="Helical" evidence="1">
    <location>
        <begin position="163"/>
        <end position="184"/>
    </location>
</feature>
<dbReference type="EMBL" id="CP007741">
    <property type="protein sequence ID" value="AIE61795.1"/>
    <property type="molecule type" value="Genomic_DNA"/>
</dbReference>
<dbReference type="PANTHER" id="PTHR33741">
    <property type="entry name" value="TRANSMEMBRANE PROTEIN DDB_G0269096-RELATED"/>
    <property type="match status" value="1"/>
</dbReference>
<evidence type="ECO:0000313" key="4">
    <source>
        <dbReference type="EMBL" id="AIE61795.1"/>
    </source>
</evidence>
<evidence type="ECO:0000313" key="3">
    <source>
        <dbReference type="EMBL" id="AAR39400.1"/>
    </source>
</evidence>
<reference evidence="3" key="1">
    <citation type="journal article" date="2004" name="J. Bacteriol.">
        <title>Plasmid-dependent methylotrophy in thermotolerant Bacillus methanolicus.</title>
        <authorList>
            <person name="Brautaset T."/>
            <person name="Jakobsen O.M."/>
            <person name="Flickinger M.C."/>
            <person name="Valla S."/>
            <person name="Ellingsen T.E."/>
        </authorList>
    </citation>
    <scope>NUCLEOTIDE SEQUENCE</scope>
    <source>
        <strain evidence="3">MGA3</strain>
        <plasmid evidence="3">pBM19</plasmid>
    </source>
</reference>
<dbReference type="Pfam" id="PF04982">
    <property type="entry name" value="TM_HPP"/>
    <property type="match status" value="1"/>
</dbReference>
<protein>
    <recommendedName>
        <fullName evidence="2">HPP transmembrane region domain-containing protein</fullName>
    </recommendedName>
</protein>
<dbReference type="InterPro" id="IPR007065">
    <property type="entry name" value="HPP"/>
</dbReference>
<feature type="transmembrane region" description="Helical" evidence="1">
    <location>
        <begin position="52"/>
        <end position="69"/>
    </location>
</feature>
<dbReference type="HOGENOM" id="CLU_040397_3_0_9"/>
<feature type="transmembrane region" description="Helical" evidence="1">
    <location>
        <begin position="102"/>
        <end position="120"/>
    </location>
</feature>
<geneLocation type="plasmid" evidence="3 5">
    <name>pBM19</name>
</geneLocation>
<sequence>MEQKVRKIVQMRSGNAVALKKEEEVLYSSRPNYWDKMKGKGKSPLKANIKDAMTELIGGFITIFVLAVLTKITPATLLMAPFGGSCMLAFSVWDGPLSQPRNIIGGHFISTLVGLIVYHFLGNQPWTIALGVGLAIAIMMMTKTTHPPAVADPIVVILGAYKWSYLITTVLIGSIVIVLIAVLINNLRENRAYPISWI</sequence>
<accession>Q6TV46</accession>
<keyword evidence="5" id="KW-1185">Reference proteome</keyword>
<proteinExistence type="predicted"/>
<gene>
    <name evidence="4" type="ORF">BMMGA3_17240</name>
</gene>
<reference evidence="4 5" key="2">
    <citation type="journal article" date="2015" name="BMC Genomics">
        <title>Transcriptome analysis of thermophilic methylotrophic Bacillus methanolicus MGA3 using RNA-sequencing provides detailed insights into its previously uncharted transcriptional landscape.</title>
        <authorList>
            <person name="Irla M."/>
            <person name="Neshat A."/>
            <person name="Brautaset T."/>
            <person name="Ruckert C."/>
            <person name="Kalinowski J."/>
            <person name="Wendisch V.F."/>
        </authorList>
    </citation>
    <scope>NUCLEOTIDE SEQUENCE [LARGE SCALE GENOMIC DNA]</scope>
    <source>
        <strain evidence="4">MGA3</strain>
        <strain evidence="5">MGA3 / ATCC 53907</strain>
        <plasmid evidence="4">pBM19</plasmid>
        <plasmid evidence="5">Plasmid pBM19</plasmid>
    </source>
</reference>
<evidence type="ECO:0000259" key="2">
    <source>
        <dbReference type="Pfam" id="PF04982"/>
    </source>
</evidence>
<dbReference type="KEGG" id="bmet:BMMGA3_17240"/>
<name>Q6TV46_BACMM</name>
<dbReference type="InterPro" id="IPR058581">
    <property type="entry name" value="TM_HPP"/>
</dbReference>
<evidence type="ECO:0000313" key="5">
    <source>
        <dbReference type="Proteomes" id="UP000027602"/>
    </source>
</evidence>
<dbReference type="Proteomes" id="UP000027602">
    <property type="component" value="Plasmid pBM19"/>
</dbReference>
<organism evidence="3">
    <name type="scientific">Bacillus methanolicus (strain MGA3 / ATCC 53907)</name>
    <dbReference type="NCBI Taxonomy" id="796606"/>
    <lineage>
        <taxon>Bacteria</taxon>
        <taxon>Bacillati</taxon>
        <taxon>Bacillota</taxon>
        <taxon>Bacilli</taxon>
        <taxon>Bacillales</taxon>
        <taxon>Bacillaceae</taxon>
        <taxon>Bacillus</taxon>
    </lineage>
</organism>
<dbReference type="AlphaFoldDB" id="Q6TV46"/>
<keyword evidence="1" id="KW-1133">Transmembrane helix</keyword>
<evidence type="ECO:0000256" key="1">
    <source>
        <dbReference type="SAM" id="Phobius"/>
    </source>
</evidence>
<dbReference type="PANTHER" id="PTHR33741:SF5">
    <property type="entry name" value="TRANSMEMBRANE PROTEIN DDB_G0269096-RELATED"/>
    <property type="match status" value="1"/>
</dbReference>
<keyword evidence="3" id="KW-0614">Plasmid</keyword>